<keyword evidence="2" id="KW-0731">Sigma factor</keyword>
<dbReference type="SUPFAM" id="SSF88946">
    <property type="entry name" value="Sigma2 domain of RNA polymerase sigma factors"/>
    <property type="match status" value="1"/>
</dbReference>
<dbReference type="InterPro" id="IPR007630">
    <property type="entry name" value="RNA_pol_sigma70_r4"/>
</dbReference>
<dbReference type="AlphaFoldDB" id="A0AA46H0Z3"/>
<evidence type="ECO:0000313" key="9">
    <source>
        <dbReference type="Proteomes" id="UP000254118"/>
    </source>
</evidence>
<dbReference type="SUPFAM" id="SSF88659">
    <property type="entry name" value="Sigma3 and sigma4 domains of RNA polymerase sigma factors"/>
    <property type="match status" value="2"/>
</dbReference>
<dbReference type="InterPro" id="IPR013325">
    <property type="entry name" value="RNA_pol_sigma_r2"/>
</dbReference>
<comment type="caution">
    <text evidence="8">The sequence shown here is derived from an EMBL/GenBank/DDBJ whole genome shotgun (WGS) entry which is preliminary data.</text>
</comment>
<feature type="domain" description="RNA polymerase sigma-70 region 4" evidence="7">
    <location>
        <begin position="232"/>
        <end position="279"/>
    </location>
</feature>
<dbReference type="InterPro" id="IPR014284">
    <property type="entry name" value="RNA_pol_sigma-70_dom"/>
</dbReference>
<gene>
    <name evidence="8" type="primary">fliA_1</name>
    <name evidence="8" type="ORF">NCTC7915_01702</name>
</gene>
<dbReference type="InterPro" id="IPR007627">
    <property type="entry name" value="RNA_pol_sigma70_r2"/>
</dbReference>
<dbReference type="NCBIfam" id="TIGR02937">
    <property type="entry name" value="sigma70-ECF"/>
    <property type="match status" value="1"/>
</dbReference>
<evidence type="ECO:0000256" key="4">
    <source>
        <dbReference type="ARBA" id="ARBA00023163"/>
    </source>
</evidence>
<proteinExistence type="predicted"/>
<dbReference type="EMBL" id="UFYA01000001">
    <property type="protein sequence ID" value="STD11982.1"/>
    <property type="molecule type" value="Genomic_DNA"/>
</dbReference>
<evidence type="ECO:0000256" key="5">
    <source>
        <dbReference type="SAM" id="MobiDB-lite"/>
    </source>
</evidence>
<evidence type="ECO:0000313" key="8">
    <source>
        <dbReference type="EMBL" id="STD11982.1"/>
    </source>
</evidence>
<keyword evidence="1" id="KW-0805">Transcription regulation</keyword>
<dbReference type="GO" id="GO:0003677">
    <property type="term" value="F:DNA binding"/>
    <property type="evidence" value="ECO:0007669"/>
    <property type="project" value="UniProtKB-KW"/>
</dbReference>
<dbReference type="GO" id="GO:0006352">
    <property type="term" value="P:DNA-templated transcription initiation"/>
    <property type="evidence" value="ECO:0007669"/>
    <property type="project" value="InterPro"/>
</dbReference>
<feature type="region of interest" description="Disordered" evidence="5">
    <location>
        <begin position="1"/>
        <end position="24"/>
    </location>
</feature>
<sequence length="345" mass="37628">MISRFRFVTASNSMTSPKGKGEKENQNIHMNRFAARALLNESENGQEQLEIPEPMSIDELCRVHLPLVHFEVRSIGSRLPSHVYMDDLVSAGMAALAAAARSFDPSLGVPFGRYAVRRIRGALLDELRSADWATRSLRSKVRRRDAVHDELAAKLGRRPEVGEVAQALGASVSELEKLDADLHSSVVLRLDVITDGAGGDGSGVDALLPSSVATPEATLLARERRAYLRDAVAVLPERLRVVVRGCFFEDRPMRELAEELGVTESRISQMRAEALKLLRDGMNSQLSPEMLESGGRGGVGGGGAVARRKAAYYAQVAARSNYRERLTTAIDASDEITLFSSRESA</sequence>
<evidence type="ECO:0000256" key="2">
    <source>
        <dbReference type="ARBA" id="ARBA00023082"/>
    </source>
</evidence>
<dbReference type="Proteomes" id="UP000254118">
    <property type="component" value="Unassembled WGS sequence"/>
</dbReference>
<evidence type="ECO:0000259" key="6">
    <source>
        <dbReference type="Pfam" id="PF04542"/>
    </source>
</evidence>
<dbReference type="GO" id="GO:0016987">
    <property type="term" value="F:sigma factor activity"/>
    <property type="evidence" value="ECO:0007669"/>
    <property type="project" value="UniProtKB-KW"/>
</dbReference>
<organism evidence="8 9">
    <name type="scientific">Dermatophilus congolensis</name>
    <dbReference type="NCBI Taxonomy" id="1863"/>
    <lineage>
        <taxon>Bacteria</taxon>
        <taxon>Bacillati</taxon>
        <taxon>Actinomycetota</taxon>
        <taxon>Actinomycetes</taxon>
        <taxon>Micrococcales</taxon>
        <taxon>Dermatophilaceae</taxon>
        <taxon>Dermatophilus</taxon>
    </lineage>
</organism>
<dbReference type="PANTHER" id="PTHR30385">
    <property type="entry name" value="SIGMA FACTOR F FLAGELLAR"/>
    <property type="match status" value="1"/>
</dbReference>
<name>A0AA46H0Z3_9MICO</name>
<dbReference type="Pfam" id="PF04545">
    <property type="entry name" value="Sigma70_r4"/>
    <property type="match status" value="1"/>
</dbReference>
<dbReference type="Pfam" id="PF04542">
    <property type="entry name" value="Sigma70_r2"/>
    <property type="match status" value="1"/>
</dbReference>
<keyword evidence="4" id="KW-0804">Transcription</keyword>
<evidence type="ECO:0000256" key="1">
    <source>
        <dbReference type="ARBA" id="ARBA00023015"/>
    </source>
</evidence>
<dbReference type="InterPro" id="IPR013324">
    <property type="entry name" value="RNA_pol_sigma_r3/r4-like"/>
</dbReference>
<feature type="domain" description="RNA polymerase sigma-70 region 2" evidence="6">
    <location>
        <begin position="62"/>
        <end position="132"/>
    </location>
</feature>
<dbReference type="Gene3D" id="1.10.1740.10">
    <property type="match status" value="1"/>
</dbReference>
<accession>A0AA46H0Z3</accession>
<keyword evidence="3" id="KW-0238">DNA-binding</keyword>
<dbReference type="CDD" id="cd06171">
    <property type="entry name" value="Sigma70_r4"/>
    <property type="match status" value="1"/>
</dbReference>
<evidence type="ECO:0000259" key="7">
    <source>
        <dbReference type="Pfam" id="PF04545"/>
    </source>
</evidence>
<dbReference type="PANTHER" id="PTHR30385:SF7">
    <property type="entry name" value="RNA POLYMERASE SIGMA FACTOR FLIA"/>
    <property type="match status" value="1"/>
</dbReference>
<protein>
    <submittedName>
        <fullName evidence="8">Sigma-F factor</fullName>
    </submittedName>
</protein>
<evidence type="ECO:0000256" key="3">
    <source>
        <dbReference type="ARBA" id="ARBA00023125"/>
    </source>
</evidence>
<reference evidence="8 9" key="1">
    <citation type="submission" date="2018-06" db="EMBL/GenBank/DDBJ databases">
        <authorList>
            <consortium name="Pathogen Informatics"/>
            <person name="Doyle S."/>
        </authorList>
    </citation>
    <scope>NUCLEOTIDE SEQUENCE [LARGE SCALE GENOMIC DNA]</scope>
    <source>
        <strain evidence="8 9">NCTC7915</strain>
    </source>
</reference>
<dbReference type="Gene3D" id="1.20.140.160">
    <property type="match status" value="1"/>
</dbReference>